<evidence type="ECO:0000256" key="1">
    <source>
        <dbReference type="SAM" id="SignalP"/>
    </source>
</evidence>
<dbReference type="SUPFAM" id="SSF48695">
    <property type="entry name" value="Multiheme cytochromes"/>
    <property type="match status" value="1"/>
</dbReference>
<sequence length="214" mass="22333">MNQRLIAKTLLTAAAALVFWGCSTSATNAPSLNPTTGQHPATWQSSHWKDYLMNPDSCKPCHGSTTDKTQAGGTSKVSCFGCHHPDGPHHPADWAQASQHGRLGAQPKDNGLTGLLRTSFVACTRCHGDQYTNPVGITPACTACHTTAPHPAKPWVSGVSPSNPNHDRTDPSNAAECAKCHALGAHSSITPKPPAAAGTTPGCFNGTLCHTTNL</sequence>
<protein>
    <recommendedName>
        <fullName evidence="4">Cytochrome c7-like domain-containing protein</fullName>
    </recommendedName>
</protein>
<evidence type="ECO:0000313" key="3">
    <source>
        <dbReference type="Proteomes" id="UP001228113"/>
    </source>
</evidence>
<dbReference type="RefSeq" id="WP_243329713.1">
    <property type="nucleotide sequence ID" value="NZ_AP027081.1"/>
</dbReference>
<gene>
    <name evidence="2" type="ORF">METESE_32030</name>
</gene>
<feature type="chain" id="PRO_5041289262" description="Cytochrome c7-like domain-containing protein" evidence="1">
    <location>
        <begin position="29"/>
        <end position="214"/>
    </location>
</feature>
<evidence type="ECO:0000313" key="2">
    <source>
        <dbReference type="EMBL" id="BDU78245.1"/>
    </source>
</evidence>
<keyword evidence="1" id="KW-0732">Signal</keyword>
<evidence type="ECO:0008006" key="4">
    <source>
        <dbReference type="Google" id="ProtNLM"/>
    </source>
</evidence>
<accession>A0AA48KEN4</accession>
<reference evidence="2" key="1">
    <citation type="journal article" date="2023" name="Int. J. Syst. Evol. Microbiol.">
        <title>Mesoterricola silvestris gen. nov., sp. nov., Mesoterricola sediminis sp. nov., Geothrix oryzae sp. nov., Geothrix edaphica sp. nov., Geothrix rubra sp. nov., and Geothrix limicola sp. nov., six novel members of Acidobacteriota isolated from soils.</title>
        <authorList>
            <person name="Itoh H."/>
            <person name="Sugisawa Y."/>
            <person name="Mise K."/>
            <person name="Xu Z."/>
            <person name="Kuniyasu M."/>
            <person name="Ushijima N."/>
            <person name="Kawano K."/>
            <person name="Kobayashi E."/>
            <person name="Shiratori Y."/>
            <person name="Masuda Y."/>
            <person name="Senoo K."/>
        </authorList>
    </citation>
    <scope>NUCLEOTIDE SEQUENCE</scope>
    <source>
        <strain evidence="2">W786</strain>
    </source>
</reference>
<feature type="signal peptide" evidence="1">
    <location>
        <begin position="1"/>
        <end position="28"/>
    </location>
</feature>
<organism evidence="2 3">
    <name type="scientific">Mesoterricola sediminis</name>
    <dbReference type="NCBI Taxonomy" id="2927980"/>
    <lineage>
        <taxon>Bacteria</taxon>
        <taxon>Pseudomonadati</taxon>
        <taxon>Acidobacteriota</taxon>
        <taxon>Holophagae</taxon>
        <taxon>Holophagales</taxon>
        <taxon>Holophagaceae</taxon>
        <taxon>Mesoterricola</taxon>
    </lineage>
</organism>
<name>A0AA48KEN4_9BACT</name>
<keyword evidence="3" id="KW-1185">Reference proteome</keyword>
<proteinExistence type="predicted"/>
<dbReference type="KEGG" id="msea:METESE_32030"/>
<dbReference type="AlphaFoldDB" id="A0AA48KEN4"/>
<dbReference type="Proteomes" id="UP001228113">
    <property type="component" value="Chromosome"/>
</dbReference>
<dbReference type="EMBL" id="AP027081">
    <property type="protein sequence ID" value="BDU78245.1"/>
    <property type="molecule type" value="Genomic_DNA"/>
</dbReference>
<dbReference type="InterPro" id="IPR036280">
    <property type="entry name" value="Multihaem_cyt_sf"/>
</dbReference>